<keyword evidence="3" id="KW-1185">Reference proteome</keyword>
<feature type="compositionally biased region" description="Basic residues" evidence="1">
    <location>
        <begin position="111"/>
        <end position="121"/>
    </location>
</feature>
<dbReference type="AlphaFoldDB" id="A0A0R3WW79"/>
<feature type="region of interest" description="Disordered" evidence="1">
    <location>
        <begin position="85"/>
        <end position="121"/>
    </location>
</feature>
<accession>A0A0R3WW79</accession>
<name>A0A0R3WW79_HYDTA</name>
<proteinExistence type="predicted"/>
<gene>
    <name evidence="2" type="ORF">TTAC_LOCUS5005</name>
</gene>
<feature type="region of interest" description="Disordered" evidence="1">
    <location>
        <begin position="1"/>
        <end position="63"/>
    </location>
</feature>
<protein>
    <submittedName>
        <fullName evidence="2 4">Uncharacterized protein</fullName>
    </submittedName>
</protein>
<feature type="compositionally biased region" description="Polar residues" evidence="1">
    <location>
        <begin position="50"/>
        <end position="63"/>
    </location>
</feature>
<dbReference type="EMBL" id="UYWX01005936">
    <property type="protein sequence ID" value="VDM26054.1"/>
    <property type="molecule type" value="Genomic_DNA"/>
</dbReference>
<feature type="compositionally biased region" description="Basic and acidic residues" evidence="1">
    <location>
        <begin position="27"/>
        <end position="42"/>
    </location>
</feature>
<evidence type="ECO:0000313" key="2">
    <source>
        <dbReference type="EMBL" id="VDM26054.1"/>
    </source>
</evidence>
<evidence type="ECO:0000313" key="4">
    <source>
        <dbReference type="WBParaSite" id="TTAC_0000501901-mRNA-1"/>
    </source>
</evidence>
<dbReference type="WBParaSite" id="TTAC_0000501901-mRNA-1">
    <property type="protein sequence ID" value="TTAC_0000501901-mRNA-1"/>
    <property type="gene ID" value="TTAC_0000501901"/>
</dbReference>
<dbReference type="Proteomes" id="UP000274429">
    <property type="component" value="Unassembled WGS sequence"/>
</dbReference>
<evidence type="ECO:0000313" key="3">
    <source>
        <dbReference type="Proteomes" id="UP000274429"/>
    </source>
</evidence>
<reference evidence="4" key="1">
    <citation type="submission" date="2017-02" db="UniProtKB">
        <authorList>
            <consortium name="WormBaseParasite"/>
        </authorList>
    </citation>
    <scope>IDENTIFICATION</scope>
</reference>
<organism evidence="4">
    <name type="scientific">Hydatigena taeniaeformis</name>
    <name type="common">Feline tapeworm</name>
    <name type="synonym">Taenia taeniaeformis</name>
    <dbReference type="NCBI Taxonomy" id="6205"/>
    <lineage>
        <taxon>Eukaryota</taxon>
        <taxon>Metazoa</taxon>
        <taxon>Spiralia</taxon>
        <taxon>Lophotrochozoa</taxon>
        <taxon>Platyhelminthes</taxon>
        <taxon>Cestoda</taxon>
        <taxon>Eucestoda</taxon>
        <taxon>Cyclophyllidea</taxon>
        <taxon>Taeniidae</taxon>
        <taxon>Hydatigera</taxon>
    </lineage>
</organism>
<sequence>MRSVNGVNSAVRRFSEPPRYNYAPLKRSMEAAGERAPGRLEETGPAVVSTDMSTESSTGSTATVATKGLAQRFTSTISLNISSLTSNSSTVNTNNNASTIRTPRLGSKNTSGRRGKLPLDV</sequence>
<evidence type="ECO:0000256" key="1">
    <source>
        <dbReference type="SAM" id="MobiDB-lite"/>
    </source>
</evidence>
<reference evidence="2 3" key="2">
    <citation type="submission" date="2018-11" db="EMBL/GenBank/DDBJ databases">
        <authorList>
            <consortium name="Pathogen Informatics"/>
        </authorList>
    </citation>
    <scope>NUCLEOTIDE SEQUENCE [LARGE SCALE GENOMIC DNA]</scope>
</reference>
<feature type="compositionally biased region" description="Low complexity" evidence="1">
    <location>
        <begin position="85"/>
        <end position="100"/>
    </location>
</feature>